<evidence type="ECO:0000313" key="2">
    <source>
        <dbReference type="EMBL" id="CUS97456.1"/>
    </source>
</evidence>
<gene>
    <name evidence="2" type="ORF">JGI25_00267</name>
</gene>
<organism evidence="2 3">
    <name type="scientific">Kryptobacter tengchongensis</name>
    <dbReference type="NCBI Taxonomy" id="1643429"/>
    <lineage>
        <taxon>Bacteria</taxon>
        <taxon>Pseudomonadati</taxon>
        <taxon>Candidatus Kryptoniota</taxon>
        <taxon>Candidatus Kryptobacter</taxon>
    </lineage>
</organism>
<evidence type="ECO:0000313" key="3">
    <source>
        <dbReference type="Proteomes" id="UP000243105"/>
    </source>
</evidence>
<comment type="caution">
    <text evidence="2">The sequence shown here is derived from an EMBL/GenBank/DDBJ whole genome shotgun (WGS) entry which is preliminary data.</text>
</comment>
<dbReference type="EMBL" id="CZVV01000009">
    <property type="protein sequence ID" value="CUS97456.1"/>
    <property type="molecule type" value="Genomic_DNA"/>
</dbReference>
<name>A0A916PAY4_KRYT1</name>
<dbReference type="Proteomes" id="UP000243105">
    <property type="component" value="Unassembled WGS sequence"/>
</dbReference>
<accession>A0A916PAY4</accession>
<reference evidence="2 3" key="1">
    <citation type="submission" date="2015-11" db="EMBL/GenBank/DDBJ databases">
        <authorList>
            <person name="Varghese N."/>
        </authorList>
    </citation>
    <scope>NUCLEOTIDE SEQUENCE [LARGE SCALE GENOMIC DNA]</scope>
    <source>
        <strain evidence="2 3">JGI-25</strain>
    </source>
</reference>
<feature type="domain" description="HEPN" evidence="1">
    <location>
        <begin position="8"/>
        <end position="123"/>
    </location>
</feature>
<dbReference type="AlphaFoldDB" id="A0A916PAY4"/>
<dbReference type="PROSITE" id="PS50910">
    <property type="entry name" value="HEPN"/>
    <property type="match status" value="1"/>
</dbReference>
<protein>
    <submittedName>
        <fullName evidence="2">HEPN domain-containing protein</fullName>
    </submittedName>
</protein>
<dbReference type="InterPro" id="IPR007842">
    <property type="entry name" value="HEPN_dom"/>
</dbReference>
<dbReference type="SUPFAM" id="SSF81593">
    <property type="entry name" value="Nucleotidyltransferase substrate binding subunit/domain"/>
    <property type="match status" value="1"/>
</dbReference>
<evidence type="ECO:0000259" key="1">
    <source>
        <dbReference type="PROSITE" id="PS50910"/>
    </source>
</evidence>
<dbReference type="RefSeq" id="WP_081079571.1">
    <property type="nucleotide sequence ID" value="NZ_CZVV01000009.1"/>
</dbReference>
<proteinExistence type="predicted"/>
<sequence>MNSWKDWYDQAKRDIERARIDIDFKFYGWACFTAQQSAEKAVNALALKIGLNLWEDSIFEMIEILSGKIEIPKKIGEYAKLFDLFDLYLHDILYPNGFTLGEPDDYYDYFTGKTSTGGIRCGK</sequence>
<dbReference type="SMART" id="SM00748">
    <property type="entry name" value="HEPN"/>
    <property type="match status" value="1"/>
</dbReference>
<dbReference type="Pfam" id="PF05168">
    <property type="entry name" value="HEPN"/>
    <property type="match status" value="1"/>
</dbReference>
<dbReference type="Gene3D" id="1.20.120.330">
    <property type="entry name" value="Nucleotidyltransferases domain 2"/>
    <property type="match status" value="1"/>
</dbReference>